<dbReference type="SUPFAM" id="SSF53335">
    <property type="entry name" value="S-adenosyl-L-methionine-dependent methyltransferases"/>
    <property type="match status" value="1"/>
</dbReference>
<accession>A0A1I0JZ15</accession>
<dbReference type="EMBL" id="FOIM01000039">
    <property type="protein sequence ID" value="SEU16345.1"/>
    <property type="molecule type" value="Genomic_DNA"/>
</dbReference>
<keyword evidence="3" id="KW-1185">Reference proteome</keyword>
<dbReference type="GeneID" id="93280622"/>
<dbReference type="CDD" id="cd02440">
    <property type="entry name" value="AdoMet_MTases"/>
    <property type="match status" value="1"/>
</dbReference>
<reference evidence="3" key="1">
    <citation type="submission" date="2016-10" db="EMBL/GenBank/DDBJ databases">
        <authorList>
            <person name="Varghese N."/>
            <person name="Submissions S."/>
        </authorList>
    </citation>
    <scope>NUCLEOTIDE SEQUENCE [LARGE SCALE GENOMIC DNA]</scope>
    <source>
        <strain evidence="3">NLAE-zl-G277</strain>
    </source>
</reference>
<protein>
    <submittedName>
        <fullName evidence="2">Ubiquinone/menaquinone biosynthesis C-methylase UbiE</fullName>
    </submittedName>
</protein>
<dbReference type="Gene3D" id="3.40.50.150">
    <property type="entry name" value="Vaccinia Virus protein VP39"/>
    <property type="match status" value="1"/>
</dbReference>
<feature type="domain" description="Methyltransferase type 11" evidence="1">
    <location>
        <begin position="56"/>
        <end position="142"/>
    </location>
</feature>
<dbReference type="RefSeq" id="WP_092370496.1">
    <property type="nucleotide sequence ID" value="NZ_FOIM01000039.1"/>
</dbReference>
<dbReference type="GO" id="GO:0032259">
    <property type="term" value="P:methylation"/>
    <property type="evidence" value="ECO:0007669"/>
    <property type="project" value="UniProtKB-KW"/>
</dbReference>
<dbReference type="Pfam" id="PF08241">
    <property type="entry name" value="Methyltransf_11"/>
    <property type="match status" value="1"/>
</dbReference>
<dbReference type="Proteomes" id="UP000198508">
    <property type="component" value="Unassembled WGS sequence"/>
</dbReference>
<dbReference type="InterPro" id="IPR052939">
    <property type="entry name" value="23S_rRNA_MeTrnsfrase_RlmA"/>
</dbReference>
<keyword evidence="2" id="KW-0808">Transferase</keyword>
<sequence>MDLNCLKTKWLQEERIAHIHGWDFSHIEGRFEEGQNIPWNYEAIVRRYLSPESRLLDIDTGGGEFLLSLNHPPENTSATEGYPPNVSLCQALLPPLGIDFREADRSDCLPFDSGSFDLVINRHGRFDARELYRILKPGGCFVTQQVGAENDRELVDLLLPGTKLAFPEQYLEKAVRSFTEAGFEILQSREAFPKIRFYDVGALVWFARIIEWEFPGFSVESCFSQLCRAQNLLDKEGVIEASTHRFLLAAAKPVE</sequence>
<name>A0A1I0JZ15_9FIRM</name>
<keyword evidence="2" id="KW-0830">Ubiquinone</keyword>
<dbReference type="InterPro" id="IPR029063">
    <property type="entry name" value="SAM-dependent_MTases_sf"/>
</dbReference>
<keyword evidence="2" id="KW-0489">Methyltransferase</keyword>
<dbReference type="GO" id="GO:0008757">
    <property type="term" value="F:S-adenosylmethionine-dependent methyltransferase activity"/>
    <property type="evidence" value="ECO:0007669"/>
    <property type="project" value="InterPro"/>
</dbReference>
<dbReference type="InterPro" id="IPR013216">
    <property type="entry name" value="Methyltransf_11"/>
</dbReference>
<dbReference type="PANTHER" id="PTHR43460">
    <property type="entry name" value="METHYLTRANSFERASE"/>
    <property type="match status" value="1"/>
</dbReference>
<evidence type="ECO:0000313" key="3">
    <source>
        <dbReference type="Proteomes" id="UP000198508"/>
    </source>
</evidence>
<proteinExistence type="predicted"/>
<evidence type="ECO:0000313" key="2">
    <source>
        <dbReference type="EMBL" id="SEU16345.1"/>
    </source>
</evidence>
<dbReference type="STRING" id="460384.SAMN05216313_13941"/>
<evidence type="ECO:0000259" key="1">
    <source>
        <dbReference type="Pfam" id="PF08241"/>
    </source>
</evidence>
<dbReference type="PANTHER" id="PTHR43460:SF1">
    <property type="entry name" value="METHYLTRANSFERASE TYPE 11 DOMAIN-CONTAINING PROTEIN"/>
    <property type="match status" value="1"/>
</dbReference>
<organism evidence="2 3">
    <name type="scientific">Enterocloster lavalensis</name>
    <dbReference type="NCBI Taxonomy" id="460384"/>
    <lineage>
        <taxon>Bacteria</taxon>
        <taxon>Bacillati</taxon>
        <taxon>Bacillota</taxon>
        <taxon>Clostridia</taxon>
        <taxon>Lachnospirales</taxon>
        <taxon>Lachnospiraceae</taxon>
        <taxon>Enterocloster</taxon>
    </lineage>
</organism>
<gene>
    <name evidence="2" type="ORF">SAMN05216313_13941</name>
</gene>
<dbReference type="AlphaFoldDB" id="A0A1I0JZ15"/>